<dbReference type="InParanoid" id="A0DEL9"/>
<evidence type="ECO:0000313" key="1">
    <source>
        <dbReference type="EMBL" id="CAK81486.1"/>
    </source>
</evidence>
<organism evidence="1 2">
    <name type="scientific">Paramecium tetraurelia</name>
    <dbReference type="NCBI Taxonomy" id="5888"/>
    <lineage>
        <taxon>Eukaryota</taxon>
        <taxon>Sar</taxon>
        <taxon>Alveolata</taxon>
        <taxon>Ciliophora</taxon>
        <taxon>Intramacronucleata</taxon>
        <taxon>Oligohymenophorea</taxon>
        <taxon>Peniculida</taxon>
        <taxon>Parameciidae</taxon>
        <taxon>Paramecium</taxon>
    </lineage>
</organism>
<dbReference type="AlphaFoldDB" id="A0DEL9"/>
<dbReference type="KEGG" id="ptm:GSPATT00016312001"/>
<dbReference type="PANTHER" id="PTHR14819">
    <property type="entry name" value="GTP-BINDING"/>
    <property type="match status" value="1"/>
</dbReference>
<proteinExistence type="predicted"/>
<dbReference type="RefSeq" id="XP_001448883.1">
    <property type="nucleotide sequence ID" value="XM_001448846.1"/>
</dbReference>
<dbReference type="HOGENOM" id="CLU_1032294_0_0_1"/>
<dbReference type="GeneID" id="5034668"/>
<reference evidence="1 2" key="1">
    <citation type="journal article" date="2006" name="Nature">
        <title>Global trends of whole-genome duplications revealed by the ciliate Paramecium tetraurelia.</title>
        <authorList>
            <consortium name="Genoscope"/>
            <person name="Aury J.-M."/>
            <person name="Jaillon O."/>
            <person name="Duret L."/>
            <person name="Noel B."/>
            <person name="Jubin C."/>
            <person name="Porcel B.M."/>
            <person name="Segurens B."/>
            <person name="Daubin V."/>
            <person name="Anthouard V."/>
            <person name="Aiach N."/>
            <person name="Arnaiz O."/>
            <person name="Billaut A."/>
            <person name="Beisson J."/>
            <person name="Blanc I."/>
            <person name="Bouhouche K."/>
            <person name="Camara F."/>
            <person name="Duharcourt S."/>
            <person name="Guigo R."/>
            <person name="Gogendeau D."/>
            <person name="Katinka M."/>
            <person name="Keller A.-M."/>
            <person name="Kissmehl R."/>
            <person name="Klotz C."/>
            <person name="Koll F."/>
            <person name="Le Moue A."/>
            <person name="Lepere C."/>
            <person name="Malinsky S."/>
            <person name="Nowacki M."/>
            <person name="Nowak J.K."/>
            <person name="Plattner H."/>
            <person name="Poulain J."/>
            <person name="Ruiz F."/>
            <person name="Serrano V."/>
            <person name="Zagulski M."/>
            <person name="Dessen P."/>
            <person name="Betermier M."/>
            <person name="Weissenbach J."/>
            <person name="Scarpelli C."/>
            <person name="Schachter V."/>
            <person name="Sperling L."/>
            <person name="Meyer E."/>
            <person name="Cohen J."/>
            <person name="Wincker P."/>
        </authorList>
    </citation>
    <scope>NUCLEOTIDE SEQUENCE [LARGE SCALE GENOMIC DNA]</scope>
    <source>
        <strain evidence="1 2">Stock d4-2</strain>
    </source>
</reference>
<sequence>MHIKYQLIFQKVNYFNNPQFHPEIFELLLKSDIYPRNLNISLEEFNIASTLLSRADQLGLVNNWIKDAKDSINLKKLIPFFFNIIKRGESSKNFLSIVNQQLMSSKELQEKYGYFNQKSIFQIFYTNANYELKIILLKLISKSYPIPLLYKTPSKKKKKDLNKLTFNKNTFYVFQENFPIINLSLDPEQQRIGKTELINKISFQQKKFEILDSNQLNNQTIDIMYDFEFSGSRNLSVADAHNFIPFETLDDICECLDYGLFNQILKKKLK</sequence>
<evidence type="ECO:0000313" key="2">
    <source>
        <dbReference type="Proteomes" id="UP000000600"/>
    </source>
</evidence>
<dbReference type="Proteomes" id="UP000000600">
    <property type="component" value="Unassembled WGS sequence"/>
</dbReference>
<dbReference type="PANTHER" id="PTHR14819:SF25">
    <property type="entry name" value="CHROMOSOME UNDETERMINED SCAFFOLD_52, WHOLE GENOME SHOTGUN SEQUENCE"/>
    <property type="match status" value="1"/>
</dbReference>
<dbReference type="InterPro" id="IPR052986">
    <property type="entry name" value="VLIG_GTPase"/>
</dbReference>
<protein>
    <submittedName>
        <fullName evidence="1">Uncharacterized protein</fullName>
    </submittedName>
</protein>
<dbReference type="EMBL" id="CT868407">
    <property type="protein sequence ID" value="CAK81486.1"/>
    <property type="molecule type" value="Genomic_DNA"/>
</dbReference>
<gene>
    <name evidence="1" type="ORF">GSPATT00016312001</name>
</gene>
<name>A0DEL9_PARTE</name>
<keyword evidence="2" id="KW-1185">Reference proteome</keyword>
<dbReference type="OrthoDB" id="325597at2759"/>
<accession>A0DEL9</accession>